<accession>A0AAN6GRR6</accession>
<organism evidence="2 3">
    <name type="scientific">Tilletia horrida</name>
    <dbReference type="NCBI Taxonomy" id="155126"/>
    <lineage>
        <taxon>Eukaryota</taxon>
        <taxon>Fungi</taxon>
        <taxon>Dikarya</taxon>
        <taxon>Basidiomycota</taxon>
        <taxon>Ustilaginomycotina</taxon>
        <taxon>Exobasidiomycetes</taxon>
        <taxon>Tilletiales</taxon>
        <taxon>Tilletiaceae</taxon>
        <taxon>Tilletia</taxon>
    </lineage>
</organism>
<evidence type="ECO:0000313" key="2">
    <source>
        <dbReference type="EMBL" id="KAK0550659.1"/>
    </source>
</evidence>
<name>A0AAN6GRR6_9BASI</name>
<proteinExistence type="predicted"/>
<dbReference type="Proteomes" id="UP001176517">
    <property type="component" value="Unassembled WGS sequence"/>
</dbReference>
<feature type="compositionally biased region" description="Low complexity" evidence="1">
    <location>
        <begin position="222"/>
        <end position="233"/>
    </location>
</feature>
<feature type="compositionally biased region" description="Pro residues" evidence="1">
    <location>
        <begin position="64"/>
        <end position="76"/>
    </location>
</feature>
<sequence>MHFWGTSTAFTAPPSDPPALSSSRLKHPGALINIYNDLNNSSNQQQPWPASNGEPFANTNSAIGPPPQPPSHPAPPQQASNSVPTLSVNQGNGAFSGDASAHNRSLFAAGPQAPPAQQATVHNPLSGLPTHLVPHHQLPSQYHAGRSQPVNYHPNTPDLGGANTNLSPPPQDAHGRGMFSSGSAASGSQPATPHLAAPIGQYPQFSAYRNGQGVVPSPAPSPLASISGGLSPAPTSPGAPSPGGVSPLATSLGLFLNLAQAHDVAVNGPISGQQSGEPSQVPPAGGPSILTAQYGRDDCRIQVESRATTEKSSAKRKFSLVHKTAPVVKETPPDVKEKLPALTSQKKWLNNLQAQYTAVRQIFKHLEDSQLNLSNLFGTENALILSTLFPTTDGAKNDCRFTVLTRLLVEYIENGKVEKQPEQTRDHFVPLLAAFVGDPERSNHLYALENRLHKEITAKSRWAEDLRDAGTTSSSSPVPALPCLPLSLRALSNRNMLQLQYYAEHHTGLKVAIQTHLHRQKNPEHQGNESPSNSNTAPAPDFVDSFVETYMTF</sequence>
<feature type="compositionally biased region" description="Polar residues" evidence="1">
    <location>
        <begin position="36"/>
        <end position="49"/>
    </location>
</feature>
<feature type="region of interest" description="Disordered" evidence="1">
    <location>
        <begin position="1"/>
        <end position="197"/>
    </location>
</feature>
<feature type="compositionally biased region" description="Polar residues" evidence="1">
    <location>
        <begin position="528"/>
        <end position="537"/>
    </location>
</feature>
<keyword evidence="3" id="KW-1185">Reference proteome</keyword>
<feature type="region of interest" description="Disordered" evidence="1">
    <location>
        <begin position="267"/>
        <end position="291"/>
    </location>
</feature>
<feature type="compositionally biased region" description="Low complexity" evidence="1">
    <location>
        <begin position="108"/>
        <end position="119"/>
    </location>
</feature>
<gene>
    <name evidence="2" type="ORF">OC846_003591</name>
</gene>
<reference evidence="2" key="1">
    <citation type="journal article" date="2023" name="PhytoFront">
        <title>Draft Genome Resources of Seven Strains of Tilletia horrida, Causal Agent of Kernel Smut of Rice.</title>
        <authorList>
            <person name="Khanal S."/>
            <person name="Antony Babu S."/>
            <person name="Zhou X.G."/>
        </authorList>
    </citation>
    <scope>NUCLEOTIDE SEQUENCE</scope>
    <source>
        <strain evidence="2">TX6</strain>
    </source>
</reference>
<evidence type="ECO:0000256" key="1">
    <source>
        <dbReference type="SAM" id="MobiDB-lite"/>
    </source>
</evidence>
<protein>
    <submittedName>
        <fullName evidence="2">Uncharacterized protein</fullName>
    </submittedName>
</protein>
<evidence type="ECO:0000313" key="3">
    <source>
        <dbReference type="Proteomes" id="UP001176517"/>
    </source>
</evidence>
<comment type="caution">
    <text evidence="2">The sequence shown here is derived from an EMBL/GenBank/DDBJ whole genome shotgun (WGS) entry which is preliminary data.</text>
</comment>
<feature type="region of interest" description="Disordered" evidence="1">
    <location>
        <begin position="211"/>
        <end position="245"/>
    </location>
</feature>
<dbReference type="EMBL" id="JAPDMZ010000089">
    <property type="protein sequence ID" value="KAK0550659.1"/>
    <property type="molecule type" value="Genomic_DNA"/>
</dbReference>
<feature type="compositionally biased region" description="Polar residues" evidence="1">
    <location>
        <begin position="81"/>
        <end position="93"/>
    </location>
</feature>
<feature type="compositionally biased region" description="Polar residues" evidence="1">
    <location>
        <begin position="1"/>
        <end position="10"/>
    </location>
</feature>
<dbReference type="AlphaFoldDB" id="A0AAN6GRR6"/>
<feature type="region of interest" description="Disordered" evidence="1">
    <location>
        <begin position="517"/>
        <end position="541"/>
    </location>
</feature>